<proteinExistence type="predicted"/>
<sequence length="217" mass="25222">MKTESGNKLETLLLILNESDLLDAGSIENLFSRFSVIENEGVLNLIIYVDFLKTISTERKNDLIQYFKNQIQTVSKKIAFDSERLAIVENYDNSDSVQFESGSESTSKSGQLSVLFVFDLGGRDELKRILSDFIVKCEKNEANPNEMTSKYISSQLKLPFEPDFVMSHTKNTLTDFMLWQTVYSEYYFFEKDIRRLTDADFKKAFDSFYKRERRYGA</sequence>
<dbReference type="EMBL" id="CP131062">
    <property type="protein sequence ID" value="WNY29084.1"/>
    <property type="molecule type" value="Genomic_DNA"/>
</dbReference>
<dbReference type="Gene3D" id="3.40.1180.10">
    <property type="entry name" value="Decaprenyl diphosphate synthase-like"/>
    <property type="match status" value="1"/>
</dbReference>
<dbReference type="SUPFAM" id="SSF64005">
    <property type="entry name" value="Undecaprenyl diphosphate synthase"/>
    <property type="match status" value="1"/>
</dbReference>
<evidence type="ECO:0000256" key="1">
    <source>
        <dbReference type="ARBA" id="ARBA00022679"/>
    </source>
</evidence>
<organism evidence="2 3">
    <name type="scientific">Methanimicrococcus stummii</name>
    <dbReference type="NCBI Taxonomy" id="3028294"/>
    <lineage>
        <taxon>Archaea</taxon>
        <taxon>Methanobacteriati</taxon>
        <taxon>Methanobacteriota</taxon>
        <taxon>Stenosarchaea group</taxon>
        <taxon>Methanomicrobia</taxon>
        <taxon>Methanosarcinales</taxon>
        <taxon>Methanosarcinaceae</taxon>
        <taxon>Methanimicrococcus</taxon>
    </lineage>
</organism>
<gene>
    <name evidence="2" type="primary">uppS_2</name>
    <name evidence="2" type="ORF">MmiEs2_12980</name>
</gene>
<dbReference type="InterPro" id="IPR001441">
    <property type="entry name" value="UPP_synth-like"/>
</dbReference>
<dbReference type="RefSeq" id="WP_316559081.1">
    <property type="nucleotide sequence ID" value="NZ_CP131062.1"/>
</dbReference>
<dbReference type="AlphaFoldDB" id="A0AA96V9J3"/>
<dbReference type="GeneID" id="85197768"/>
<dbReference type="GO" id="GO:0016765">
    <property type="term" value="F:transferase activity, transferring alkyl or aryl (other than methyl) groups"/>
    <property type="evidence" value="ECO:0007669"/>
    <property type="project" value="InterPro"/>
</dbReference>
<dbReference type="KEGG" id="mees:MmiEs2_12980"/>
<reference evidence="2 3" key="1">
    <citation type="submission" date="2023-07" db="EMBL/GenBank/DDBJ databases">
        <title>Closed genome sequence of Methanimicrococcus sp. Es2.</title>
        <authorList>
            <person name="Protasov E."/>
            <person name="Platt K."/>
            <person name="Reeh H."/>
            <person name="Poehlein A."/>
            <person name="Daniel R."/>
            <person name="Brune A."/>
        </authorList>
    </citation>
    <scope>NUCLEOTIDE SEQUENCE [LARGE SCALE GENOMIC DNA]</scope>
    <source>
        <strain evidence="2 3">Es2</strain>
    </source>
</reference>
<dbReference type="Proteomes" id="UP001302662">
    <property type="component" value="Chromosome"/>
</dbReference>
<dbReference type="EC" id="2.5.1.89" evidence="2"/>
<dbReference type="InterPro" id="IPR036424">
    <property type="entry name" value="UPP_synth-like_sf"/>
</dbReference>
<evidence type="ECO:0000313" key="3">
    <source>
        <dbReference type="Proteomes" id="UP001302662"/>
    </source>
</evidence>
<name>A0AA96V9J3_9EURY</name>
<keyword evidence="3" id="KW-1185">Reference proteome</keyword>
<dbReference type="Pfam" id="PF01255">
    <property type="entry name" value="Prenyltransf"/>
    <property type="match status" value="1"/>
</dbReference>
<keyword evidence="1 2" id="KW-0808">Transferase</keyword>
<evidence type="ECO:0000313" key="2">
    <source>
        <dbReference type="EMBL" id="WNY29084.1"/>
    </source>
</evidence>
<protein>
    <submittedName>
        <fullName evidence="2">Ditrans,polycis-undecaprenyl-diphosphate synthase ((2E,6E)-farnesyl-diphosphate specific)</fullName>
        <ecNumber evidence="2">2.5.1.89</ecNumber>
    </submittedName>
</protein>
<accession>A0AA96V9J3</accession>